<evidence type="ECO:0000313" key="1">
    <source>
        <dbReference type="EMBL" id="KAI7727939.1"/>
    </source>
</evidence>
<dbReference type="EMBL" id="JAMZMK010011285">
    <property type="protein sequence ID" value="KAI7727939.1"/>
    <property type="molecule type" value="Genomic_DNA"/>
</dbReference>
<sequence length="115" mass="13123">MIWTTKKMMKITKIGQCLSCMYVSAQGFIYFGPSSSLFVVRPIFSLLTKDSVTWLLNSNAARKNKHCTQDVKGIEKGKEFCDRISKELARDVFLNAIQSPLLDISMERPTAYMNF</sequence>
<organism evidence="1 2">
    <name type="scientific">Ambrosia artemisiifolia</name>
    <name type="common">Common ragweed</name>
    <dbReference type="NCBI Taxonomy" id="4212"/>
    <lineage>
        <taxon>Eukaryota</taxon>
        <taxon>Viridiplantae</taxon>
        <taxon>Streptophyta</taxon>
        <taxon>Embryophyta</taxon>
        <taxon>Tracheophyta</taxon>
        <taxon>Spermatophyta</taxon>
        <taxon>Magnoliopsida</taxon>
        <taxon>eudicotyledons</taxon>
        <taxon>Gunneridae</taxon>
        <taxon>Pentapetalae</taxon>
        <taxon>asterids</taxon>
        <taxon>campanulids</taxon>
        <taxon>Asterales</taxon>
        <taxon>Asteraceae</taxon>
        <taxon>Asteroideae</taxon>
        <taxon>Heliantheae alliance</taxon>
        <taxon>Heliantheae</taxon>
        <taxon>Ambrosia</taxon>
    </lineage>
</organism>
<protein>
    <submittedName>
        <fullName evidence="1">Uncharacterized protein</fullName>
    </submittedName>
</protein>
<gene>
    <name evidence="1" type="ORF">M8C21_015481</name>
</gene>
<reference evidence="1" key="1">
    <citation type="submission" date="2022-06" db="EMBL/GenBank/DDBJ databases">
        <title>Uncovering the hologenomic basis of an extraordinary plant invasion.</title>
        <authorList>
            <person name="Bieker V.C."/>
            <person name="Martin M.D."/>
            <person name="Gilbert T."/>
            <person name="Hodgins K."/>
            <person name="Battlay P."/>
            <person name="Petersen B."/>
            <person name="Wilson J."/>
        </authorList>
    </citation>
    <scope>NUCLEOTIDE SEQUENCE</scope>
    <source>
        <strain evidence="1">AA19_3_7</strain>
        <tissue evidence="1">Leaf</tissue>
    </source>
</reference>
<accession>A0AAD5BTJ0</accession>
<name>A0AAD5BTJ0_AMBAR</name>
<comment type="caution">
    <text evidence="1">The sequence shown here is derived from an EMBL/GenBank/DDBJ whole genome shotgun (WGS) entry which is preliminary data.</text>
</comment>
<dbReference type="Proteomes" id="UP001206925">
    <property type="component" value="Unassembled WGS sequence"/>
</dbReference>
<dbReference type="AlphaFoldDB" id="A0AAD5BTJ0"/>
<keyword evidence="2" id="KW-1185">Reference proteome</keyword>
<proteinExistence type="predicted"/>
<evidence type="ECO:0000313" key="2">
    <source>
        <dbReference type="Proteomes" id="UP001206925"/>
    </source>
</evidence>